<evidence type="ECO:0000313" key="3">
    <source>
        <dbReference type="EMBL" id="MBF5054657.1"/>
    </source>
</evidence>
<comment type="similarity">
    <text evidence="1">Belongs to the RelB/DinJ antitoxin family.</text>
</comment>
<dbReference type="NCBIfam" id="TIGR02384">
    <property type="entry name" value="RelB_DinJ"/>
    <property type="match status" value="1"/>
</dbReference>
<dbReference type="Proteomes" id="UP000644441">
    <property type="component" value="Unassembled WGS sequence"/>
</dbReference>
<dbReference type="PIRSF" id="PIRSF003108">
    <property type="entry name" value="DinJ"/>
    <property type="match status" value="1"/>
</dbReference>
<keyword evidence="4" id="KW-1185">Reference proteome</keyword>
<dbReference type="PANTHER" id="PTHR38781:SF1">
    <property type="entry name" value="ANTITOXIN DINJ-RELATED"/>
    <property type="match status" value="1"/>
</dbReference>
<dbReference type="Gene3D" id="1.10.1220.10">
    <property type="entry name" value="Met repressor-like"/>
    <property type="match status" value="1"/>
</dbReference>
<comment type="caution">
    <text evidence="3">The sequence shown here is derived from an EMBL/GenBank/DDBJ whole genome shotgun (WGS) entry which is preliminary data.</text>
</comment>
<organism evidence="3 4">
    <name type="scientific">Alloalcanivorax venustensis ISO4</name>
    <dbReference type="NCBI Taxonomy" id="1177184"/>
    <lineage>
        <taxon>Bacteria</taxon>
        <taxon>Pseudomonadati</taxon>
        <taxon>Pseudomonadota</taxon>
        <taxon>Gammaproteobacteria</taxon>
        <taxon>Oceanospirillales</taxon>
        <taxon>Alcanivoracaceae</taxon>
        <taxon>Alloalcanivorax</taxon>
    </lineage>
</organism>
<dbReference type="InterPro" id="IPR013321">
    <property type="entry name" value="Arc_rbn_hlx_hlx"/>
</dbReference>
<name>A0ABS0AKJ4_9GAMM</name>
<accession>A0ABS0AKJ4</accession>
<dbReference type="InterPro" id="IPR007337">
    <property type="entry name" value="RelB/DinJ"/>
</dbReference>
<keyword evidence="2" id="KW-1277">Toxin-antitoxin system</keyword>
<dbReference type="RefSeq" id="WP_194856951.1">
    <property type="nucleotide sequence ID" value="NZ_ARXR01000062.1"/>
</dbReference>
<evidence type="ECO:0000256" key="1">
    <source>
        <dbReference type="ARBA" id="ARBA00010562"/>
    </source>
</evidence>
<dbReference type="Gene3D" id="6.20.450.20">
    <property type="match status" value="1"/>
</dbReference>
<gene>
    <name evidence="3" type="ORF">ISO4_03259</name>
</gene>
<proteinExistence type="inferred from homology"/>
<dbReference type="EMBL" id="ARXR01000062">
    <property type="protein sequence ID" value="MBF5054657.1"/>
    <property type="molecule type" value="Genomic_DNA"/>
</dbReference>
<dbReference type="Pfam" id="PF04221">
    <property type="entry name" value="RelB"/>
    <property type="match status" value="1"/>
</dbReference>
<evidence type="ECO:0000256" key="2">
    <source>
        <dbReference type="ARBA" id="ARBA00022649"/>
    </source>
</evidence>
<dbReference type="InterPro" id="IPR026262">
    <property type="entry name" value="DinJ"/>
</dbReference>
<dbReference type="PANTHER" id="PTHR38781">
    <property type="entry name" value="ANTITOXIN DINJ-RELATED"/>
    <property type="match status" value="1"/>
</dbReference>
<protein>
    <submittedName>
        <fullName evidence="3">Addiction module antitoxin</fullName>
    </submittedName>
</protein>
<evidence type="ECO:0000313" key="4">
    <source>
        <dbReference type="Proteomes" id="UP000644441"/>
    </source>
</evidence>
<reference evidence="3 4" key="1">
    <citation type="submission" date="2012-09" db="EMBL/GenBank/DDBJ databases">
        <title>Genome Sequence of alkane-degrading Bacterium Alcanivorax venustensis ISO4.</title>
        <authorList>
            <person name="Lai Q."/>
            <person name="Shao Z."/>
        </authorList>
    </citation>
    <scope>NUCLEOTIDE SEQUENCE [LARGE SCALE GENOMIC DNA]</scope>
    <source>
        <strain evidence="3 4">ISO4</strain>
    </source>
</reference>
<sequence length="99" mass="11077">MAAETTMLHVRINEKLKGEAAETLAGLGLSVSDAVRILLTRVVKERGLPPGLTTDPEFYDAWFKAKVLEAMEDTRAAASHNQVMDDARKLIERKRLRKD</sequence>